<dbReference type="AlphaFoldDB" id="A0A2N8PTG9"/>
<dbReference type="EMBL" id="JARPWY010000044">
    <property type="protein sequence ID" value="MDT2515445.1"/>
    <property type="molecule type" value="Genomic_DNA"/>
</dbReference>
<dbReference type="Pfam" id="PF07702">
    <property type="entry name" value="UTRA"/>
    <property type="match status" value="1"/>
</dbReference>
<evidence type="ECO:0000313" key="8">
    <source>
        <dbReference type="Proteomes" id="UP000288388"/>
    </source>
</evidence>
<dbReference type="GO" id="GO:0045892">
    <property type="term" value="P:negative regulation of DNA-templated transcription"/>
    <property type="evidence" value="ECO:0007669"/>
    <property type="project" value="TreeGrafter"/>
</dbReference>
<dbReference type="PRINTS" id="PR00035">
    <property type="entry name" value="HTHGNTR"/>
</dbReference>
<evidence type="ECO:0000259" key="4">
    <source>
        <dbReference type="PROSITE" id="PS50949"/>
    </source>
</evidence>
<dbReference type="InterPro" id="IPR028978">
    <property type="entry name" value="Chorismate_lyase_/UTRA_dom_sf"/>
</dbReference>
<evidence type="ECO:0000256" key="2">
    <source>
        <dbReference type="ARBA" id="ARBA00023125"/>
    </source>
</evidence>
<dbReference type="RefSeq" id="WP_048718432.1">
    <property type="nucleotide sequence ID" value="NZ_JADPDV010000039.1"/>
</dbReference>
<keyword evidence="3" id="KW-0804">Transcription</keyword>
<dbReference type="PANTHER" id="PTHR44846:SF1">
    <property type="entry name" value="MANNOSYL-D-GLYCERATE TRANSPORT_METABOLISM SYSTEM REPRESSOR MNGR-RELATED"/>
    <property type="match status" value="1"/>
</dbReference>
<dbReference type="EMBL" id="RYZS01000002">
    <property type="protein sequence ID" value="RVU92407.1"/>
    <property type="molecule type" value="Genomic_DNA"/>
</dbReference>
<dbReference type="Proteomes" id="UP001264335">
    <property type="component" value="Unassembled WGS sequence"/>
</dbReference>
<dbReference type="InterPro" id="IPR036390">
    <property type="entry name" value="WH_DNA-bd_sf"/>
</dbReference>
<dbReference type="InterPro" id="IPR036388">
    <property type="entry name" value="WH-like_DNA-bd_sf"/>
</dbReference>
<comment type="caution">
    <text evidence="7">The sequence shown here is derived from an EMBL/GenBank/DDBJ whole genome shotgun (WGS) entry which is preliminary data.</text>
</comment>
<organism evidence="7 8">
    <name type="scientific">Enterococcus avium</name>
    <name type="common">Streptococcus avium</name>
    <dbReference type="NCBI Taxonomy" id="33945"/>
    <lineage>
        <taxon>Bacteria</taxon>
        <taxon>Bacillati</taxon>
        <taxon>Bacillota</taxon>
        <taxon>Bacilli</taxon>
        <taxon>Lactobacillales</taxon>
        <taxon>Enterococcaceae</taxon>
        <taxon>Enterococcus</taxon>
    </lineage>
</organism>
<gene>
    <name evidence="7" type="ORF">EK398_17930</name>
    <name evidence="5" type="ORF">P7D43_02235</name>
    <name evidence="6" type="ORF">P7D79_14565</name>
</gene>
<dbReference type="PROSITE" id="PS50949">
    <property type="entry name" value="HTH_GNTR"/>
    <property type="match status" value="1"/>
</dbReference>
<accession>A0A2N8PTG9</accession>
<dbReference type="SMART" id="SM00345">
    <property type="entry name" value="HTH_GNTR"/>
    <property type="match status" value="1"/>
</dbReference>
<dbReference type="SUPFAM" id="SSF46785">
    <property type="entry name" value="Winged helix' DNA-binding domain"/>
    <property type="match status" value="1"/>
</dbReference>
<evidence type="ECO:0000256" key="1">
    <source>
        <dbReference type="ARBA" id="ARBA00023015"/>
    </source>
</evidence>
<evidence type="ECO:0000256" key="3">
    <source>
        <dbReference type="ARBA" id="ARBA00023163"/>
    </source>
</evidence>
<evidence type="ECO:0000313" key="7">
    <source>
        <dbReference type="EMBL" id="RVU92407.1"/>
    </source>
</evidence>
<evidence type="ECO:0000313" key="5">
    <source>
        <dbReference type="EMBL" id="MDT2401178.1"/>
    </source>
</evidence>
<dbReference type="Proteomes" id="UP001260773">
    <property type="component" value="Unassembled WGS sequence"/>
</dbReference>
<dbReference type="CDD" id="cd07377">
    <property type="entry name" value="WHTH_GntR"/>
    <property type="match status" value="1"/>
</dbReference>
<feature type="domain" description="HTH gntR-type" evidence="4">
    <location>
        <begin position="4"/>
        <end position="72"/>
    </location>
</feature>
<evidence type="ECO:0000313" key="9">
    <source>
        <dbReference type="Proteomes" id="UP001264335"/>
    </source>
</evidence>
<dbReference type="GO" id="GO:0003700">
    <property type="term" value="F:DNA-binding transcription factor activity"/>
    <property type="evidence" value="ECO:0007669"/>
    <property type="project" value="InterPro"/>
</dbReference>
<dbReference type="Pfam" id="PF00392">
    <property type="entry name" value="GntR"/>
    <property type="match status" value="1"/>
</dbReference>
<sequence length="236" mass="27108">MRLLTLDVIISNEIKYMIDHQPILEGEKLPGERELAALLDVQRATVRKGLKILLNEGWIYAKNRSGYFVSPKRIKKNVYFLDSTSKSIQTEGTEMKLTLVKCETIEVGKELSPRIKLPLGTKLFFICRLRTVKNEHVSLEISYIPVEQAPTLLEKDLEKKALYEILEQEYLVDLDHSTQTITTEKANSQVADLLDIEEGTSLIREDGLVSNREGESVEYSISYMKMDRFEYTNINC</sequence>
<dbReference type="GO" id="GO:0003677">
    <property type="term" value="F:DNA binding"/>
    <property type="evidence" value="ECO:0007669"/>
    <property type="project" value="UniProtKB-KW"/>
</dbReference>
<evidence type="ECO:0000313" key="6">
    <source>
        <dbReference type="EMBL" id="MDT2515445.1"/>
    </source>
</evidence>
<proteinExistence type="predicted"/>
<protein>
    <submittedName>
        <fullName evidence="7">GntR family transcriptional regulator</fullName>
    </submittedName>
</protein>
<keyword evidence="1" id="KW-0805">Transcription regulation</keyword>
<dbReference type="SMART" id="SM00866">
    <property type="entry name" value="UTRA"/>
    <property type="match status" value="1"/>
</dbReference>
<dbReference type="Gene3D" id="3.40.1410.10">
    <property type="entry name" value="Chorismate lyase-like"/>
    <property type="match status" value="1"/>
</dbReference>
<keyword evidence="2" id="KW-0238">DNA-binding</keyword>
<reference evidence="5 9" key="2">
    <citation type="submission" date="2023-03" db="EMBL/GenBank/DDBJ databases">
        <authorList>
            <person name="Shen W."/>
            <person name="Cai J."/>
        </authorList>
    </citation>
    <scope>NUCLEOTIDE SEQUENCE</scope>
    <source>
        <strain evidence="5">P33-2</strain>
        <strain evidence="6 9">Y2</strain>
    </source>
</reference>
<name>A0A2N8PTG9_ENTAV</name>
<dbReference type="InterPro" id="IPR000524">
    <property type="entry name" value="Tscrpt_reg_HTH_GntR"/>
</dbReference>
<dbReference type="EMBL" id="JARPWH010000004">
    <property type="protein sequence ID" value="MDT2401178.1"/>
    <property type="molecule type" value="Genomic_DNA"/>
</dbReference>
<dbReference type="Gene3D" id="1.10.10.10">
    <property type="entry name" value="Winged helix-like DNA-binding domain superfamily/Winged helix DNA-binding domain"/>
    <property type="match status" value="1"/>
</dbReference>
<dbReference type="Proteomes" id="UP000288388">
    <property type="component" value="Unassembled WGS sequence"/>
</dbReference>
<reference evidence="7 8" key="1">
    <citation type="submission" date="2018-12" db="EMBL/GenBank/DDBJ databases">
        <title>A novel vanA-carrying plasmid in a clinical isolate of Enterococcus avium.</title>
        <authorList>
            <person name="Bernasconi O.J."/>
            <person name="Luzzaro F."/>
            <person name="Endimiani A."/>
        </authorList>
    </citation>
    <scope>NUCLEOTIDE SEQUENCE [LARGE SCALE GENOMIC DNA]</scope>
    <source>
        <strain evidence="7 8">LC0559/18</strain>
    </source>
</reference>
<dbReference type="InterPro" id="IPR050679">
    <property type="entry name" value="Bact_HTH_transcr_reg"/>
</dbReference>
<dbReference type="SUPFAM" id="SSF64288">
    <property type="entry name" value="Chorismate lyase-like"/>
    <property type="match status" value="1"/>
</dbReference>
<dbReference type="InterPro" id="IPR011663">
    <property type="entry name" value="UTRA"/>
</dbReference>
<dbReference type="PANTHER" id="PTHR44846">
    <property type="entry name" value="MANNOSYL-D-GLYCERATE TRANSPORT/METABOLISM SYSTEM REPRESSOR MNGR-RELATED"/>
    <property type="match status" value="1"/>
</dbReference>